<gene>
    <name evidence="2" type="primary">BnaC05g03770D</name>
    <name evidence="2" type="ORF">GSBRNA2T00031943001</name>
</gene>
<name>A0A078FAS8_BRANA</name>
<dbReference type="Gramene" id="CDY10134">
    <property type="protein sequence ID" value="CDY10134"/>
    <property type="gene ID" value="GSBRNA2T00031943001"/>
</dbReference>
<accession>A0A078FAS8</accession>
<evidence type="ECO:0000313" key="3">
    <source>
        <dbReference type="Proteomes" id="UP000028999"/>
    </source>
</evidence>
<sequence length="148" mass="16249">MGKVDATIPDYSVAFVESIIVAPLQPPTSLETLDRSDPNALPITSSTEETSDLAEKTVIHAAEGDERNEPQDVPSNVDLPQRSKAEIMSLKSRPQKGQRDLWRHLLLPSSYHFLLAGCFSSACRFACDNSCTFYSSGCSPQHHGILIF</sequence>
<organism evidence="2 3">
    <name type="scientific">Brassica napus</name>
    <name type="common">Rape</name>
    <dbReference type="NCBI Taxonomy" id="3708"/>
    <lineage>
        <taxon>Eukaryota</taxon>
        <taxon>Viridiplantae</taxon>
        <taxon>Streptophyta</taxon>
        <taxon>Embryophyta</taxon>
        <taxon>Tracheophyta</taxon>
        <taxon>Spermatophyta</taxon>
        <taxon>Magnoliopsida</taxon>
        <taxon>eudicotyledons</taxon>
        <taxon>Gunneridae</taxon>
        <taxon>Pentapetalae</taxon>
        <taxon>rosids</taxon>
        <taxon>malvids</taxon>
        <taxon>Brassicales</taxon>
        <taxon>Brassicaceae</taxon>
        <taxon>Brassiceae</taxon>
        <taxon>Brassica</taxon>
    </lineage>
</organism>
<evidence type="ECO:0000313" key="2">
    <source>
        <dbReference type="EMBL" id="CDY10134.1"/>
    </source>
</evidence>
<dbReference type="PaxDb" id="3708-A0A078FAS8"/>
<keyword evidence="3" id="KW-1185">Reference proteome</keyword>
<dbReference type="AlphaFoldDB" id="A0A078FAS8"/>
<feature type="region of interest" description="Disordered" evidence="1">
    <location>
        <begin position="28"/>
        <end position="54"/>
    </location>
</feature>
<evidence type="ECO:0000256" key="1">
    <source>
        <dbReference type="SAM" id="MobiDB-lite"/>
    </source>
</evidence>
<dbReference type="Proteomes" id="UP000028999">
    <property type="component" value="Unassembled WGS sequence"/>
</dbReference>
<dbReference type="EMBL" id="LK032001">
    <property type="protein sequence ID" value="CDY10134.1"/>
    <property type="molecule type" value="Genomic_DNA"/>
</dbReference>
<protein>
    <submittedName>
        <fullName evidence="2">BnaC05g03770D protein</fullName>
    </submittedName>
</protein>
<feature type="region of interest" description="Disordered" evidence="1">
    <location>
        <begin position="62"/>
        <end position="81"/>
    </location>
</feature>
<proteinExistence type="predicted"/>
<reference evidence="2 3" key="1">
    <citation type="journal article" date="2014" name="Science">
        <title>Plant genetics. Early allopolyploid evolution in the post-Neolithic Brassica napus oilseed genome.</title>
        <authorList>
            <person name="Chalhoub B."/>
            <person name="Denoeud F."/>
            <person name="Liu S."/>
            <person name="Parkin I.A."/>
            <person name="Tang H."/>
            <person name="Wang X."/>
            <person name="Chiquet J."/>
            <person name="Belcram H."/>
            <person name="Tong C."/>
            <person name="Samans B."/>
            <person name="Correa M."/>
            <person name="Da Silva C."/>
            <person name="Just J."/>
            <person name="Falentin C."/>
            <person name="Koh C.S."/>
            <person name="Le Clainche I."/>
            <person name="Bernard M."/>
            <person name="Bento P."/>
            <person name="Noel B."/>
            <person name="Labadie K."/>
            <person name="Alberti A."/>
            <person name="Charles M."/>
            <person name="Arnaud D."/>
            <person name="Guo H."/>
            <person name="Daviaud C."/>
            <person name="Alamery S."/>
            <person name="Jabbari K."/>
            <person name="Zhao M."/>
            <person name="Edger P.P."/>
            <person name="Chelaifa H."/>
            <person name="Tack D."/>
            <person name="Lassalle G."/>
            <person name="Mestiri I."/>
            <person name="Schnel N."/>
            <person name="Le Paslier M.C."/>
            <person name="Fan G."/>
            <person name="Renault V."/>
            <person name="Bayer P.E."/>
            <person name="Golicz A.A."/>
            <person name="Manoli S."/>
            <person name="Lee T.H."/>
            <person name="Thi V.H."/>
            <person name="Chalabi S."/>
            <person name="Hu Q."/>
            <person name="Fan C."/>
            <person name="Tollenaere R."/>
            <person name="Lu Y."/>
            <person name="Battail C."/>
            <person name="Shen J."/>
            <person name="Sidebottom C.H."/>
            <person name="Wang X."/>
            <person name="Canaguier A."/>
            <person name="Chauveau A."/>
            <person name="Berard A."/>
            <person name="Deniot G."/>
            <person name="Guan M."/>
            <person name="Liu Z."/>
            <person name="Sun F."/>
            <person name="Lim Y.P."/>
            <person name="Lyons E."/>
            <person name="Town C.D."/>
            <person name="Bancroft I."/>
            <person name="Wang X."/>
            <person name="Meng J."/>
            <person name="Ma J."/>
            <person name="Pires J.C."/>
            <person name="King G.J."/>
            <person name="Brunel D."/>
            <person name="Delourme R."/>
            <person name="Renard M."/>
            <person name="Aury J.M."/>
            <person name="Adams K.L."/>
            <person name="Batley J."/>
            <person name="Snowdon R.J."/>
            <person name="Tost J."/>
            <person name="Edwards D."/>
            <person name="Zhou Y."/>
            <person name="Hua W."/>
            <person name="Sharpe A.G."/>
            <person name="Paterson A.H."/>
            <person name="Guan C."/>
            <person name="Wincker P."/>
        </authorList>
    </citation>
    <scope>NUCLEOTIDE SEQUENCE [LARGE SCALE GENOMIC DNA]</scope>
    <source>
        <strain evidence="3">cv. Darmor-bzh</strain>
    </source>
</reference>